<evidence type="ECO:0000313" key="3">
    <source>
        <dbReference type="Proteomes" id="UP000017836"/>
    </source>
</evidence>
<dbReference type="Proteomes" id="UP000017836">
    <property type="component" value="Unassembled WGS sequence"/>
</dbReference>
<feature type="region of interest" description="Disordered" evidence="1">
    <location>
        <begin position="62"/>
        <end position="164"/>
    </location>
</feature>
<keyword evidence="3" id="KW-1185">Reference proteome</keyword>
<organism evidence="2 3">
    <name type="scientific">Amborella trichopoda</name>
    <dbReference type="NCBI Taxonomy" id="13333"/>
    <lineage>
        <taxon>Eukaryota</taxon>
        <taxon>Viridiplantae</taxon>
        <taxon>Streptophyta</taxon>
        <taxon>Embryophyta</taxon>
        <taxon>Tracheophyta</taxon>
        <taxon>Spermatophyta</taxon>
        <taxon>Magnoliopsida</taxon>
        <taxon>Amborellales</taxon>
        <taxon>Amborellaceae</taxon>
        <taxon>Amborella</taxon>
    </lineage>
</organism>
<name>W1P507_AMBTC</name>
<evidence type="ECO:0000313" key="2">
    <source>
        <dbReference type="EMBL" id="ERN04977.1"/>
    </source>
</evidence>
<feature type="region of interest" description="Disordered" evidence="1">
    <location>
        <begin position="1"/>
        <end position="43"/>
    </location>
</feature>
<feature type="compositionally biased region" description="Basic and acidic residues" evidence="1">
    <location>
        <begin position="150"/>
        <end position="164"/>
    </location>
</feature>
<accession>W1P507</accession>
<sequence length="212" mass="21992">MVLKQAASSPSPTNSESQQDHVSTSETIMICSDQETTSDPRVASRVQEMGPVIVKPVHELTMAPPSPCRMSLDPCPEEHGPSELGEGASDEGPSTSVGGGLNADEMPEQHEAVAPEAVEVTGNEGLSTKGIGEADLGEHSGTTALSEMTEGARDEGPDTLRGEIAEDTSGAGFELAPPEVATDMAIVPFRVIPPTEVNLVTASSTETPSAEW</sequence>
<dbReference type="EMBL" id="KI394095">
    <property type="protein sequence ID" value="ERN04977.1"/>
    <property type="molecule type" value="Genomic_DNA"/>
</dbReference>
<dbReference type="HOGENOM" id="CLU_105192_0_0_1"/>
<dbReference type="Gramene" id="ERN04977">
    <property type="protein sequence ID" value="ERN04977"/>
    <property type="gene ID" value="AMTR_s00080p00174080"/>
</dbReference>
<evidence type="ECO:0000256" key="1">
    <source>
        <dbReference type="SAM" id="MobiDB-lite"/>
    </source>
</evidence>
<gene>
    <name evidence="2" type="ORF">AMTR_s00080p00174080</name>
</gene>
<protein>
    <submittedName>
        <fullName evidence="2">Uncharacterized protein</fullName>
    </submittedName>
</protein>
<feature type="compositionally biased region" description="Polar residues" evidence="1">
    <location>
        <begin position="1"/>
        <end position="39"/>
    </location>
</feature>
<dbReference type="AlphaFoldDB" id="W1P507"/>
<proteinExistence type="predicted"/>
<reference evidence="3" key="1">
    <citation type="journal article" date="2013" name="Science">
        <title>The Amborella genome and the evolution of flowering plants.</title>
        <authorList>
            <consortium name="Amborella Genome Project"/>
        </authorList>
    </citation>
    <scope>NUCLEOTIDE SEQUENCE [LARGE SCALE GENOMIC DNA]</scope>
</reference>